<dbReference type="STRING" id="580332.Slit_2527"/>
<dbReference type="AlphaFoldDB" id="D5CN55"/>
<dbReference type="KEGG" id="slt:Slit_2527"/>
<feature type="region of interest" description="Disordered" evidence="1">
    <location>
        <begin position="1"/>
        <end position="38"/>
    </location>
</feature>
<dbReference type="RefSeq" id="WP_013030650.1">
    <property type="nucleotide sequence ID" value="NC_013959.1"/>
</dbReference>
<evidence type="ECO:0000256" key="2">
    <source>
        <dbReference type="SAM" id="Phobius"/>
    </source>
</evidence>
<keyword evidence="4" id="KW-1185">Reference proteome</keyword>
<proteinExistence type="predicted"/>
<keyword evidence="2" id="KW-1133">Transmembrane helix</keyword>
<organism evidence="3 4">
    <name type="scientific">Sideroxydans lithotrophicus (strain ES-1)</name>
    <dbReference type="NCBI Taxonomy" id="580332"/>
    <lineage>
        <taxon>Bacteria</taxon>
        <taxon>Pseudomonadati</taxon>
        <taxon>Pseudomonadota</taxon>
        <taxon>Betaproteobacteria</taxon>
        <taxon>Nitrosomonadales</taxon>
        <taxon>Gallionellaceae</taxon>
        <taxon>Sideroxydans</taxon>
    </lineage>
</organism>
<evidence type="ECO:0000313" key="3">
    <source>
        <dbReference type="EMBL" id="ADE12752.1"/>
    </source>
</evidence>
<dbReference type="HOGENOM" id="CLU_2182176_0_0_4"/>
<name>D5CN55_SIDLE</name>
<reference evidence="3 4" key="1">
    <citation type="submission" date="2010-03" db="EMBL/GenBank/DDBJ databases">
        <title>Complete sequence of Sideroxydans lithotrophicus ES-1.</title>
        <authorList>
            <consortium name="US DOE Joint Genome Institute"/>
            <person name="Lucas S."/>
            <person name="Copeland A."/>
            <person name="Lapidus A."/>
            <person name="Cheng J.-F."/>
            <person name="Bruce D."/>
            <person name="Goodwin L."/>
            <person name="Pitluck S."/>
            <person name="Munk A.C."/>
            <person name="Detter J.C."/>
            <person name="Han C."/>
            <person name="Tapia R."/>
            <person name="Larimer F."/>
            <person name="Land M."/>
            <person name="Hauser L."/>
            <person name="Kyrpides N."/>
            <person name="Ivanova N."/>
            <person name="Emerson D."/>
            <person name="Woyke T."/>
        </authorList>
    </citation>
    <scope>NUCLEOTIDE SEQUENCE [LARGE SCALE GENOMIC DNA]</scope>
    <source>
        <strain evidence="3 4">ES-1</strain>
    </source>
</reference>
<sequence>MSKACPDGAMARYSIPPGIMQPARFKTTDRPRSGRGRIAQITGNMPTFRHGSRWRKLFGTAEAGFHQHWRPGRADDWIYALIALFRYKRSLIRVIVFCAIIGPILEIAI</sequence>
<keyword evidence="2" id="KW-0472">Membrane</keyword>
<keyword evidence="2" id="KW-0812">Transmembrane</keyword>
<evidence type="ECO:0000256" key="1">
    <source>
        <dbReference type="SAM" id="MobiDB-lite"/>
    </source>
</evidence>
<feature type="transmembrane region" description="Helical" evidence="2">
    <location>
        <begin position="91"/>
        <end position="108"/>
    </location>
</feature>
<evidence type="ECO:0000313" key="4">
    <source>
        <dbReference type="Proteomes" id="UP000001625"/>
    </source>
</evidence>
<accession>D5CN55</accession>
<gene>
    <name evidence="3" type="ordered locus">Slit_2527</name>
</gene>
<dbReference type="Proteomes" id="UP000001625">
    <property type="component" value="Chromosome"/>
</dbReference>
<protein>
    <submittedName>
        <fullName evidence="3">Uncharacterized protein</fullName>
    </submittedName>
</protein>
<dbReference type="EMBL" id="CP001965">
    <property type="protein sequence ID" value="ADE12752.1"/>
    <property type="molecule type" value="Genomic_DNA"/>
</dbReference>